<keyword evidence="2 6" id="KW-0349">Heme</keyword>
<keyword evidence="7" id="KW-1133">Transmembrane helix</keyword>
<evidence type="ECO:0000256" key="4">
    <source>
        <dbReference type="ARBA" id="ARBA00022982"/>
    </source>
</evidence>
<evidence type="ECO:0000256" key="3">
    <source>
        <dbReference type="ARBA" id="ARBA00022723"/>
    </source>
</evidence>
<dbReference type="GO" id="GO:0009055">
    <property type="term" value="F:electron transfer activity"/>
    <property type="evidence" value="ECO:0007669"/>
    <property type="project" value="InterPro"/>
</dbReference>
<dbReference type="GO" id="GO:0005506">
    <property type="term" value="F:iron ion binding"/>
    <property type="evidence" value="ECO:0007669"/>
    <property type="project" value="InterPro"/>
</dbReference>
<keyword evidence="4" id="KW-0249">Electron transport</keyword>
<sequence>MDPNNISAQEQREHSDPHEQSMAIPIPILILIASMVIFGIFYILASDAAVTPPEYGDGRTMKDLMAKAAPAPGAALDGAAIYSARCVACHQANGAGLPAVFPPLGGSEWVTGKPELIAKIVLHGVQGTLTVKGTAYNGAMPPFKDQLNDAEIAAVASYVRKQWGNAAPPVGADIVAAARTETTARTEPWKGDAELAAMK</sequence>
<feature type="domain" description="Cytochrome c" evidence="8">
    <location>
        <begin position="73"/>
        <end position="163"/>
    </location>
</feature>
<dbReference type="Proteomes" id="UP000501534">
    <property type="component" value="Chromosome"/>
</dbReference>
<keyword evidence="7" id="KW-0472">Membrane</keyword>
<reference evidence="9 10" key="1">
    <citation type="submission" date="2020-04" db="EMBL/GenBank/DDBJ databases">
        <title>Usitatibacter rugosus gen. nov., sp. nov. and Usitatibacter palustris sp. nov., novel members of Usitatibacteraceae fam. nov. within the order Nitrosomonadales isolated from soil.</title>
        <authorList>
            <person name="Huber K.J."/>
            <person name="Neumann-Schaal M."/>
            <person name="Geppert A."/>
            <person name="Luckner M."/>
            <person name="Wanner G."/>
            <person name="Overmann J."/>
        </authorList>
    </citation>
    <scope>NUCLEOTIDE SEQUENCE [LARGE SCALE GENOMIC DNA]</scope>
    <source>
        <strain evidence="9 10">0125_3</strain>
    </source>
</reference>
<dbReference type="KEGG" id="uru:DSM104443_01214"/>
<keyword evidence="10" id="KW-1185">Reference proteome</keyword>
<dbReference type="RefSeq" id="WP_171090474.1">
    <property type="nucleotide sequence ID" value="NZ_CP053069.1"/>
</dbReference>
<dbReference type="GO" id="GO:0020037">
    <property type="term" value="F:heme binding"/>
    <property type="evidence" value="ECO:0007669"/>
    <property type="project" value="InterPro"/>
</dbReference>
<keyword evidence="5 6" id="KW-0408">Iron</keyword>
<evidence type="ECO:0000256" key="7">
    <source>
        <dbReference type="SAM" id="Phobius"/>
    </source>
</evidence>
<dbReference type="PANTHER" id="PTHR35008">
    <property type="entry name" value="BLL4482 PROTEIN-RELATED"/>
    <property type="match status" value="1"/>
</dbReference>
<dbReference type="Pfam" id="PF00034">
    <property type="entry name" value="Cytochrom_C"/>
    <property type="match status" value="1"/>
</dbReference>
<keyword evidence="1" id="KW-0813">Transport</keyword>
<dbReference type="InterPro" id="IPR008168">
    <property type="entry name" value="Cyt_C_IC"/>
</dbReference>
<feature type="transmembrane region" description="Helical" evidence="7">
    <location>
        <begin position="22"/>
        <end position="45"/>
    </location>
</feature>
<dbReference type="PANTHER" id="PTHR35008:SF8">
    <property type="entry name" value="ALCOHOL DEHYDROGENASE CYTOCHROME C SUBUNIT"/>
    <property type="match status" value="1"/>
</dbReference>
<keyword evidence="3 6" id="KW-0479">Metal-binding</keyword>
<organism evidence="9 10">
    <name type="scientific">Usitatibacter rugosus</name>
    <dbReference type="NCBI Taxonomy" id="2732067"/>
    <lineage>
        <taxon>Bacteria</taxon>
        <taxon>Pseudomonadati</taxon>
        <taxon>Pseudomonadota</taxon>
        <taxon>Betaproteobacteria</taxon>
        <taxon>Nitrosomonadales</taxon>
        <taxon>Usitatibacteraceae</taxon>
        <taxon>Usitatibacter</taxon>
    </lineage>
</organism>
<dbReference type="InterPro" id="IPR036909">
    <property type="entry name" value="Cyt_c-like_dom_sf"/>
</dbReference>
<evidence type="ECO:0000256" key="1">
    <source>
        <dbReference type="ARBA" id="ARBA00022448"/>
    </source>
</evidence>
<evidence type="ECO:0000313" key="9">
    <source>
        <dbReference type="EMBL" id="QJR10160.1"/>
    </source>
</evidence>
<gene>
    <name evidence="9" type="ORF">DSM104443_01214</name>
</gene>
<proteinExistence type="predicted"/>
<protein>
    <recommendedName>
        <fullName evidence="8">Cytochrome c domain-containing protein</fullName>
    </recommendedName>
</protein>
<evidence type="ECO:0000313" key="10">
    <source>
        <dbReference type="Proteomes" id="UP000501534"/>
    </source>
</evidence>
<evidence type="ECO:0000256" key="5">
    <source>
        <dbReference type="ARBA" id="ARBA00023004"/>
    </source>
</evidence>
<accession>A0A6M4GS51</accession>
<evidence type="ECO:0000256" key="2">
    <source>
        <dbReference type="ARBA" id="ARBA00022617"/>
    </source>
</evidence>
<dbReference type="SUPFAM" id="SSF46626">
    <property type="entry name" value="Cytochrome c"/>
    <property type="match status" value="1"/>
</dbReference>
<dbReference type="EMBL" id="CP053069">
    <property type="protein sequence ID" value="QJR10160.1"/>
    <property type="molecule type" value="Genomic_DNA"/>
</dbReference>
<keyword evidence="7" id="KW-0812">Transmembrane</keyword>
<dbReference type="AlphaFoldDB" id="A0A6M4GS51"/>
<name>A0A6M4GS51_9PROT</name>
<dbReference type="Gene3D" id="1.10.760.10">
    <property type="entry name" value="Cytochrome c-like domain"/>
    <property type="match status" value="1"/>
</dbReference>
<evidence type="ECO:0000256" key="6">
    <source>
        <dbReference type="PROSITE-ProRule" id="PRU00433"/>
    </source>
</evidence>
<dbReference type="PRINTS" id="PR00605">
    <property type="entry name" value="CYTCHROMECIC"/>
</dbReference>
<evidence type="ECO:0000259" key="8">
    <source>
        <dbReference type="PROSITE" id="PS51007"/>
    </source>
</evidence>
<dbReference type="InterPro" id="IPR051459">
    <property type="entry name" value="Cytochrome_c-type_DH"/>
</dbReference>
<dbReference type="InterPro" id="IPR009056">
    <property type="entry name" value="Cyt_c-like_dom"/>
</dbReference>
<dbReference type="PROSITE" id="PS51007">
    <property type="entry name" value="CYTC"/>
    <property type="match status" value="1"/>
</dbReference>